<dbReference type="EMBL" id="OU015584">
    <property type="protein sequence ID" value="CAG5085725.1"/>
    <property type="molecule type" value="Genomic_DNA"/>
</dbReference>
<dbReference type="Proteomes" id="UP000683507">
    <property type="component" value="Chromosome"/>
</dbReference>
<sequence length="223" mass="25700">MIRIVLLVAIWLLLFSCDNSRNTSKPIDQEVKSDSLDKIEIVQAIIEKANKSSPKPPPAPLLRWPYESDEAYEFRKDSLIDSYRASWDTTTFVFVVEGKQYPIKYQHVERFLDDTFLLDSTDVVFNDSSDFFDVSKIREEGFVIVDSENAYAKDQDSLQDLAKRDDFNSLLSFSKMIFNRDRTKVIFLLNQYCGLYCGSGTLYKMAKSDEGWVVEAAEMEWGG</sequence>
<dbReference type="AlphaFoldDB" id="A0A916NTE0"/>
<name>A0A916NTE0_9FLAO</name>
<evidence type="ECO:0000313" key="2">
    <source>
        <dbReference type="Proteomes" id="UP000683507"/>
    </source>
</evidence>
<dbReference type="KEGG" id="ptan:CRYO30217_02855"/>
<dbReference type="RefSeq" id="WP_258543055.1">
    <property type="nucleotide sequence ID" value="NZ_OU015584.1"/>
</dbReference>
<keyword evidence="2" id="KW-1185">Reference proteome</keyword>
<organism evidence="1 2">
    <name type="scientific">Parvicella tangerina</name>
    <dbReference type="NCBI Taxonomy" id="2829795"/>
    <lineage>
        <taxon>Bacteria</taxon>
        <taxon>Pseudomonadati</taxon>
        <taxon>Bacteroidota</taxon>
        <taxon>Flavobacteriia</taxon>
        <taxon>Flavobacteriales</taxon>
        <taxon>Parvicellaceae</taxon>
        <taxon>Parvicella</taxon>
    </lineage>
</organism>
<proteinExistence type="predicted"/>
<protein>
    <submittedName>
        <fullName evidence="1">Uncharacterized protein</fullName>
    </submittedName>
</protein>
<dbReference type="PROSITE" id="PS51257">
    <property type="entry name" value="PROKAR_LIPOPROTEIN"/>
    <property type="match status" value="1"/>
</dbReference>
<reference evidence="1" key="1">
    <citation type="submission" date="2021-04" db="EMBL/GenBank/DDBJ databases">
        <authorList>
            <person name="Rodrigo-Torres L."/>
            <person name="Arahal R. D."/>
            <person name="Lucena T."/>
        </authorList>
    </citation>
    <scope>NUCLEOTIDE SEQUENCE</scope>
    <source>
        <strain evidence="1">AS29M-1</strain>
    </source>
</reference>
<gene>
    <name evidence="1" type="ORF">CRYO30217_02855</name>
</gene>
<accession>A0A916NTE0</accession>
<evidence type="ECO:0000313" key="1">
    <source>
        <dbReference type="EMBL" id="CAG5085725.1"/>
    </source>
</evidence>